<protein>
    <submittedName>
        <fullName evidence="1">2-deoxyglucose-6-phosphate phosphatase</fullName>
        <ecNumber evidence="1">3.1.3.23</ecNumber>
        <ecNumber evidence="1">3.1.3.68</ecNumber>
    </submittedName>
</protein>
<dbReference type="SFLD" id="SFLDG01129">
    <property type="entry name" value="C1.5:_HAD__Beta-PGM__Phosphata"/>
    <property type="match status" value="1"/>
</dbReference>
<keyword evidence="4" id="KW-1185">Reference proteome</keyword>
<dbReference type="SFLD" id="SFLDS00003">
    <property type="entry name" value="Haloacid_Dehalogenase"/>
    <property type="match status" value="1"/>
</dbReference>
<evidence type="ECO:0000313" key="1">
    <source>
        <dbReference type="EMBL" id="KZM34047.1"/>
    </source>
</evidence>
<evidence type="ECO:0000313" key="3">
    <source>
        <dbReference type="Proteomes" id="UP000076447"/>
    </source>
</evidence>
<dbReference type="PANTHER" id="PTHR18901:SF38">
    <property type="entry name" value="PSEUDOURIDINE-5'-PHOSPHATASE"/>
    <property type="match status" value="1"/>
</dbReference>
<reference evidence="2 4" key="2">
    <citation type="submission" date="2016-06" db="EMBL/GenBank/DDBJ databases">
        <title>Genome sequence of Oerskovia enterophila DSM 43852.</title>
        <authorList>
            <person name="Poehlein A."/>
            <person name="Jag V."/>
            <person name="Bengelsdorf F.R."/>
            <person name="Daniel R."/>
            <person name="Duerre P."/>
        </authorList>
    </citation>
    <scope>NUCLEOTIDE SEQUENCE [LARGE SCALE GENOMIC DNA]</scope>
    <source>
        <strain evidence="2 4">DSM 43852</strain>
    </source>
</reference>
<dbReference type="EMBL" id="MAQA01000013">
    <property type="protein sequence ID" value="OCI31806.1"/>
    <property type="molecule type" value="Genomic_DNA"/>
</dbReference>
<dbReference type="Pfam" id="PF00702">
    <property type="entry name" value="Hydrolase"/>
    <property type="match status" value="1"/>
</dbReference>
<dbReference type="EMBL" id="LRIE01000082">
    <property type="protein sequence ID" value="KZM34047.1"/>
    <property type="molecule type" value="Genomic_DNA"/>
</dbReference>
<sequence>MENALNPLEAPDLTRTDSAPREALALPQAVLWDMDGTLVDTEPYWIAAEHELVEAHGGTWSHEQALQMVGNPLTESATILQAAGVDLPSEQIIDFLISRVIEQVEVEVPWQPGARELLAELRERGVPCALVTMSYRSLAEPVVGMTPPGSFETLVCGDEVTHGKPHPEPYLVAAERLGVDVTRCVAIEDSPTGIGSAQAAGAATLGVEAVVPVPVLPGLSRTPSLALVDVDMLSRILAGDVVDLIED</sequence>
<dbReference type="Proteomes" id="UP000076447">
    <property type="component" value="Unassembled WGS sequence"/>
</dbReference>
<dbReference type="InterPro" id="IPR036412">
    <property type="entry name" value="HAD-like_sf"/>
</dbReference>
<keyword evidence="1" id="KW-0378">Hydrolase</keyword>
<gene>
    <name evidence="1" type="primary">yniC</name>
    <name evidence="2" type="ORF">OERS_14770</name>
    <name evidence="1" type="ORF">OJAG_31970</name>
</gene>
<dbReference type="PANTHER" id="PTHR18901">
    <property type="entry name" value="2-DEOXYGLUCOSE-6-PHOSPHATE PHOSPHATASE 2"/>
    <property type="match status" value="1"/>
</dbReference>
<evidence type="ECO:0000313" key="2">
    <source>
        <dbReference type="EMBL" id="OCI31806.1"/>
    </source>
</evidence>
<dbReference type="STRING" id="43678.OJAG_31970"/>
<organism evidence="1 3">
    <name type="scientific">Oerskovia enterophila</name>
    <dbReference type="NCBI Taxonomy" id="43678"/>
    <lineage>
        <taxon>Bacteria</taxon>
        <taxon>Bacillati</taxon>
        <taxon>Actinomycetota</taxon>
        <taxon>Actinomycetes</taxon>
        <taxon>Micrococcales</taxon>
        <taxon>Cellulomonadaceae</taxon>
        <taxon>Oerskovia</taxon>
    </lineage>
</organism>
<dbReference type="GO" id="GO:0003850">
    <property type="term" value="F:2-deoxyglucose-6-phosphatase activity"/>
    <property type="evidence" value="ECO:0007669"/>
    <property type="project" value="UniProtKB-EC"/>
</dbReference>
<dbReference type="Gene3D" id="1.10.150.240">
    <property type="entry name" value="Putative phosphatase, domain 2"/>
    <property type="match status" value="1"/>
</dbReference>
<dbReference type="NCBIfam" id="TIGR01509">
    <property type="entry name" value="HAD-SF-IA-v3"/>
    <property type="match status" value="1"/>
</dbReference>
<dbReference type="InterPro" id="IPR023198">
    <property type="entry name" value="PGP-like_dom2"/>
</dbReference>
<dbReference type="AlphaFoldDB" id="A0A161XBV9"/>
<dbReference type="Gene3D" id="3.40.50.1000">
    <property type="entry name" value="HAD superfamily/HAD-like"/>
    <property type="match status" value="1"/>
</dbReference>
<reference evidence="1 3" key="1">
    <citation type="submission" date="2016-01" db="EMBL/GenBank/DDBJ databases">
        <title>Genome sequence of Oerskovia enterophila VJag, an agar and cellulose degrading bacterium.</title>
        <authorList>
            <person name="Poehlein A."/>
            <person name="Jag V."/>
            <person name="Bengelsdorf F."/>
            <person name="Duerre P."/>
            <person name="Daniel R."/>
        </authorList>
    </citation>
    <scope>NUCLEOTIDE SEQUENCE [LARGE SCALE GENOMIC DNA]</scope>
    <source>
        <strain evidence="1 3">VJag</strain>
    </source>
</reference>
<dbReference type="SUPFAM" id="SSF56784">
    <property type="entry name" value="HAD-like"/>
    <property type="match status" value="1"/>
</dbReference>
<dbReference type="EC" id="3.1.3.23" evidence="1"/>
<evidence type="ECO:0000313" key="4">
    <source>
        <dbReference type="Proteomes" id="UP000093412"/>
    </source>
</evidence>
<dbReference type="EC" id="3.1.3.68" evidence="1"/>
<accession>A0A161XBV9</accession>
<proteinExistence type="predicted"/>
<dbReference type="PATRIC" id="fig|43678.3.peg.3357"/>
<comment type="caution">
    <text evidence="1">The sequence shown here is derived from an EMBL/GenBank/DDBJ whole genome shotgun (WGS) entry which is preliminary data.</text>
</comment>
<dbReference type="InterPro" id="IPR023214">
    <property type="entry name" value="HAD_sf"/>
</dbReference>
<dbReference type="PRINTS" id="PR00413">
    <property type="entry name" value="HADHALOGNASE"/>
</dbReference>
<dbReference type="CDD" id="cd07505">
    <property type="entry name" value="HAD_BPGM-like"/>
    <property type="match status" value="1"/>
</dbReference>
<name>A0A161XBV9_9CELL</name>
<dbReference type="InterPro" id="IPR006439">
    <property type="entry name" value="HAD-SF_hydro_IA"/>
</dbReference>
<dbReference type="Proteomes" id="UP000093412">
    <property type="component" value="Unassembled WGS sequence"/>
</dbReference>
<dbReference type="OrthoDB" id="9797743at2"/>